<comment type="similarity">
    <text evidence="2 12">Belongs to the G-protein coupled receptor 1 family.</text>
</comment>
<keyword evidence="7 13" id="KW-0472">Membrane</keyword>
<evidence type="ECO:0000256" key="3">
    <source>
        <dbReference type="ARBA" id="ARBA00022475"/>
    </source>
</evidence>
<evidence type="ECO:0000256" key="8">
    <source>
        <dbReference type="ARBA" id="ARBA00023157"/>
    </source>
</evidence>
<feature type="transmembrane region" description="Helical" evidence="13">
    <location>
        <begin position="289"/>
        <end position="307"/>
    </location>
</feature>
<accession>A0A8J6L511</accession>
<dbReference type="PANTHER" id="PTHR24243:SF208">
    <property type="entry name" value="PYROKININ-1 RECEPTOR"/>
    <property type="match status" value="1"/>
</dbReference>
<feature type="transmembrane region" description="Helical" evidence="13">
    <location>
        <begin position="249"/>
        <end position="277"/>
    </location>
</feature>
<dbReference type="PRINTS" id="PR00237">
    <property type="entry name" value="GPCRRHODOPSN"/>
</dbReference>
<evidence type="ECO:0000256" key="5">
    <source>
        <dbReference type="ARBA" id="ARBA00022989"/>
    </source>
</evidence>
<feature type="transmembrane region" description="Helical" evidence="13">
    <location>
        <begin position="424"/>
        <end position="444"/>
    </location>
</feature>
<dbReference type="EMBL" id="JABDTM020026916">
    <property type="protein sequence ID" value="KAH0811284.1"/>
    <property type="molecule type" value="Genomic_DNA"/>
</dbReference>
<evidence type="ECO:0000256" key="4">
    <source>
        <dbReference type="ARBA" id="ARBA00022692"/>
    </source>
</evidence>
<reference evidence="15" key="1">
    <citation type="journal article" date="2020" name="J Insects Food Feed">
        <title>The yellow mealworm (Tenebrio molitor) genome: a resource for the emerging insects as food and feed industry.</title>
        <authorList>
            <person name="Eriksson T."/>
            <person name="Andere A."/>
            <person name="Kelstrup H."/>
            <person name="Emery V."/>
            <person name="Picard C."/>
        </authorList>
    </citation>
    <scope>NUCLEOTIDE SEQUENCE</scope>
    <source>
        <strain evidence="15">Stoneville</strain>
        <tissue evidence="15">Whole head</tissue>
    </source>
</reference>
<keyword evidence="16" id="KW-1185">Reference proteome</keyword>
<keyword evidence="10" id="KW-0325">Glycoprotein</keyword>
<proteinExistence type="inferred from homology"/>
<dbReference type="InterPro" id="IPR017452">
    <property type="entry name" value="GPCR_Rhodpsn_7TM"/>
</dbReference>
<comment type="subcellular location">
    <subcellularLocation>
        <location evidence="1">Cell membrane</location>
        <topology evidence="1">Multi-pass membrane protein</topology>
    </subcellularLocation>
</comment>
<name>A0A8J6L511_TENMO</name>
<dbReference type="PROSITE" id="PS50262">
    <property type="entry name" value="G_PROTEIN_RECEP_F1_2"/>
    <property type="match status" value="1"/>
</dbReference>
<keyword evidence="8" id="KW-1015">Disulfide bond</keyword>
<organism evidence="15 16">
    <name type="scientific">Tenebrio molitor</name>
    <name type="common">Yellow mealworm beetle</name>
    <dbReference type="NCBI Taxonomy" id="7067"/>
    <lineage>
        <taxon>Eukaryota</taxon>
        <taxon>Metazoa</taxon>
        <taxon>Ecdysozoa</taxon>
        <taxon>Arthropoda</taxon>
        <taxon>Hexapoda</taxon>
        <taxon>Insecta</taxon>
        <taxon>Pterygota</taxon>
        <taxon>Neoptera</taxon>
        <taxon>Endopterygota</taxon>
        <taxon>Coleoptera</taxon>
        <taxon>Polyphaga</taxon>
        <taxon>Cucujiformia</taxon>
        <taxon>Tenebrionidae</taxon>
        <taxon>Tenebrio</taxon>
    </lineage>
</organism>
<protein>
    <recommendedName>
        <fullName evidence="14">G-protein coupled receptors family 1 profile domain-containing protein</fullName>
    </recommendedName>
</protein>
<evidence type="ECO:0000256" key="7">
    <source>
        <dbReference type="ARBA" id="ARBA00023136"/>
    </source>
</evidence>
<evidence type="ECO:0000256" key="11">
    <source>
        <dbReference type="ARBA" id="ARBA00023224"/>
    </source>
</evidence>
<dbReference type="Proteomes" id="UP000719412">
    <property type="component" value="Unassembled WGS sequence"/>
</dbReference>
<feature type="transmembrane region" description="Helical" evidence="13">
    <location>
        <begin position="327"/>
        <end position="349"/>
    </location>
</feature>
<feature type="transmembrane region" description="Helical" evidence="13">
    <location>
        <begin position="370"/>
        <end position="390"/>
    </location>
</feature>
<evidence type="ECO:0000256" key="12">
    <source>
        <dbReference type="RuleBase" id="RU000688"/>
    </source>
</evidence>
<keyword evidence="5 13" id="KW-1133">Transmembrane helix</keyword>
<evidence type="ECO:0000256" key="6">
    <source>
        <dbReference type="ARBA" id="ARBA00023040"/>
    </source>
</evidence>
<dbReference type="PANTHER" id="PTHR24243">
    <property type="entry name" value="G-PROTEIN COUPLED RECEPTOR"/>
    <property type="match status" value="1"/>
</dbReference>
<feature type="domain" description="G-protein coupled receptors family 1 profile" evidence="14">
    <location>
        <begin position="269"/>
        <end position="476"/>
    </location>
</feature>
<keyword evidence="6 12" id="KW-0297">G-protein coupled receptor</keyword>
<evidence type="ECO:0000313" key="16">
    <source>
        <dbReference type="Proteomes" id="UP000719412"/>
    </source>
</evidence>
<comment type="caution">
    <text evidence="15">The sequence shown here is derived from an EMBL/GenBank/DDBJ whole genome shotgun (WGS) entry which is preliminary data.</text>
</comment>
<evidence type="ECO:0000313" key="15">
    <source>
        <dbReference type="EMBL" id="KAH0811284.1"/>
    </source>
</evidence>
<reference evidence="15" key="2">
    <citation type="submission" date="2021-08" db="EMBL/GenBank/DDBJ databases">
        <authorList>
            <person name="Eriksson T."/>
        </authorList>
    </citation>
    <scope>NUCLEOTIDE SEQUENCE</scope>
    <source>
        <strain evidence="15">Stoneville</strain>
        <tissue evidence="15">Whole head</tissue>
    </source>
</reference>
<dbReference type="InterPro" id="IPR000276">
    <property type="entry name" value="GPCR_Rhodpsn"/>
</dbReference>
<gene>
    <name evidence="15" type="ORF">GEV33_011507</name>
</gene>
<keyword evidence="9 12" id="KW-0675">Receptor</keyword>
<dbReference type="GO" id="GO:0001607">
    <property type="term" value="F:neuromedin U receptor activity"/>
    <property type="evidence" value="ECO:0007669"/>
    <property type="project" value="InterPro"/>
</dbReference>
<evidence type="ECO:0000256" key="9">
    <source>
        <dbReference type="ARBA" id="ARBA00023170"/>
    </source>
</evidence>
<dbReference type="GO" id="GO:0005886">
    <property type="term" value="C:plasma membrane"/>
    <property type="evidence" value="ECO:0007669"/>
    <property type="project" value="UniProtKB-SubCell"/>
</dbReference>
<evidence type="ECO:0000256" key="1">
    <source>
        <dbReference type="ARBA" id="ARBA00004651"/>
    </source>
</evidence>
<dbReference type="PROSITE" id="PS00237">
    <property type="entry name" value="G_PROTEIN_RECEP_F1_1"/>
    <property type="match status" value="1"/>
</dbReference>
<keyword evidence="3" id="KW-1003">Cell membrane</keyword>
<evidence type="ECO:0000259" key="14">
    <source>
        <dbReference type="PROSITE" id="PS50262"/>
    </source>
</evidence>
<evidence type="ECO:0000256" key="2">
    <source>
        <dbReference type="ARBA" id="ARBA00010663"/>
    </source>
</evidence>
<keyword evidence="4 12" id="KW-0812">Transmembrane</keyword>
<evidence type="ECO:0000256" key="10">
    <source>
        <dbReference type="ARBA" id="ARBA00023180"/>
    </source>
</evidence>
<dbReference type="PRINTS" id="PR01565">
    <property type="entry name" value="NEUROMEDINUR"/>
</dbReference>
<dbReference type="Pfam" id="PF00001">
    <property type="entry name" value="7tm_1"/>
    <property type="match status" value="1"/>
</dbReference>
<sequence>MRALLSPRPLIPPICTQPILTLYGQKEHLFRPSLGFLAEARPRRGRGVKTGEDKRHFLAEIEMETRKRMNESTLPTLNTLGKSFQSAPPLYEEKVRPLKPPPAPPPIPPRNKLNLLINRGFMTRLANETGMGLTGKNDAANASIFAPILMSEYFIIPRRRRPQEIINKNLYNFSEFLPCRDPRHESLVHPPLTAMQNMIIIDKPPNATEPWQFPPPDNATFYKTSFQELNTKPSPFFNTSDWGPRRDPLAIVIPITVVYTLTFVSGVVGNVSTCIVIARNKSMHTATNYYLFSLAISDLLLLVSGLPPEIYSIWSKYPYVFGEAFCVMQGFAAETSANATVLTITAFTVERYVAICHPFLSHTLSKLNRAIKFVVVIWVVAMCLAVPQAMAFGVVCERLSDGTVVEDHCICMVKRLVIPHAFEISTFVFFVAPMSLITVLYVLIGLQLHRSTVRPSRGNSVKLKHHKVYKSVTTYTNTPVVANGDAGEKVQEEEGRKNFAKNAQATKHVVKMLSLEIGKMAFYITFPVAVATLPPEDAPKQRQLQKIKAQQEAGRLKALKKDAMHSRMHISLPQLSDTSPESKGAVSPPTALVLSKVPMMLPFSWGEARAKITSVKVLSNNTRLMVIGSRCRT</sequence>
<dbReference type="AlphaFoldDB" id="A0A8J6L511"/>
<dbReference type="InterPro" id="IPR005390">
    <property type="entry name" value="NeuromedU_rcpt"/>
</dbReference>
<evidence type="ECO:0000256" key="13">
    <source>
        <dbReference type="SAM" id="Phobius"/>
    </source>
</evidence>
<dbReference type="SUPFAM" id="SSF81321">
    <property type="entry name" value="Family A G protein-coupled receptor-like"/>
    <property type="match status" value="1"/>
</dbReference>
<keyword evidence="11 12" id="KW-0807">Transducer</keyword>
<dbReference type="Gene3D" id="1.20.1070.10">
    <property type="entry name" value="Rhodopsin 7-helix transmembrane proteins"/>
    <property type="match status" value="1"/>
</dbReference>